<comment type="caution">
    <text evidence="3">The sequence shown here is derived from an EMBL/GenBank/DDBJ whole genome shotgun (WGS) entry which is preliminary data.</text>
</comment>
<dbReference type="PANTHER" id="PTHR12849:SF0">
    <property type="entry name" value="LARIAT DEBRANCHING ENZYME"/>
    <property type="match status" value="1"/>
</dbReference>
<dbReference type="GO" id="GO:0008419">
    <property type="term" value="F:RNA lariat debranching enzyme activity"/>
    <property type="evidence" value="ECO:0007669"/>
    <property type="project" value="TreeGrafter"/>
</dbReference>
<dbReference type="OrthoDB" id="407609at2759"/>
<dbReference type="InterPro" id="IPR029052">
    <property type="entry name" value="Metallo-depent_PP-like"/>
</dbReference>
<dbReference type="EMBL" id="BDIP01001994">
    <property type="protein sequence ID" value="GIQ85533.1"/>
    <property type="molecule type" value="Genomic_DNA"/>
</dbReference>
<reference evidence="3 4" key="1">
    <citation type="journal article" date="2018" name="PLoS ONE">
        <title>The draft genome of Kipferlia bialata reveals reductive genome evolution in fornicate parasites.</title>
        <authorList>
            <person name="Tanifuji G."/>
            <person name="Takabayashi S."/>
            <person name="Kume K."/>
            <person name="Takagi M."/>
            <person name="Nakayama T."/>
            <person name="Kamikawa R."/>
            <person name="Inagaki Y."/>
            <person name="Hashimoto T."/>
        </authorList>
    </citation>
    <scope>NUCLEOTIDE SEQUENCE [LARGE SCALE GENOMIC DNA]</scope>
    <source>
        <strain evidence="3">NY0173</strain>
    </source>
</reference>
<dbReference type="GO" id="GO:0005634">
    <property type="term" value="C:nucleus"/>
    <property type="evidence" value="ECO:0007669"/>
    <property type="project" value="TreeGrafter"/>
</dbReference>
<dbReference type="AlphaFoldDB" id="A0A9K3CY74"/>
<evidence type="ECO:0000313" key="3">
    <source>
        <dbReference type="EMBL" id="GIQ85533.1"/>
    </source>
</evidence>
<sequence length="492" mass="54088">MRVLCVGCVHGYWEELARLVNTEIMKGGPIDLIVTCGDGKTFRNEYDMHFSAIPPKYRQLMSFHKLHSGAVKMPVPCIYVGGNHDASLYLAELPYGGWIAPNVYYLGNAGAVDCVFGDRHIRVAGASGIYKSHDARKPRYELPGFDQTSLRSIYHHRHADMDWLVGALQRQPPLQTLMLSHDWPAISTSHMDITRQLKRHCQDEARTGQLGSPLTSDIVSCINSGSIATLGETHWYSAHMHFRADTTIPATGAQGAPVLFTALGKDLKHDGWTILELDDATLRQSLATLQGVMPTPMPEAGGLFYAPCLPMAKDPLSKEPVRSERQWVPVPPFSHRLDNDTFRFNPQTVSLCEATGLPMPYTVEDGTTMKIPPGKEKGNRNQRGPMSQGRQGGRPQWHNSSARQHRPGPNPPGYQAPQFTSAPGPAPQRPMPLPVPVHTNRAAPANRPLAAPGQGSWGPPQVGVDPFAPVPQSVRREGPVPKRGMRVPGQPW</sequence>
<evidence type="ECO:0000313" key="4">
    <source>
        <dbReference type="Proteomes" id="UP000265618"/>
    </source>
</evidence>
<dbReference type="SUPFAM" id="SSF56300">
    <property type="entry name" value="Metallo-dependent phosphatases"/>
    <property type="match status" value="1"/>
</dbReference>
<proteinExistence type="predicted"/>
<dbReference type="Proteomes" id="UP000265618">
    <property type="component" value="Unassembled WGS sequence"/>
</dbReference>
<feature type="compositionally biased region" description="Low complexity" evidence="1">
    <location>
        <begin position="440"/>
        <end position="452"/>
    </location>
</feature>
<dbReference type="GO" id="GO:0000398">
    <property type="term" value="P:mRNA splicing, via spliceosome"/>
    <property type="evidence" value="ECO:0007669"/>
    <property type="project" value="TreeGrafter"/>
</dbReference>
<accession>A0A9K3CY74</accession>
<name>A0A9K3CY74_9EUKA</name>
<dbReference type="Pfam" id="PF00149">
    <property type="entry name" value="Metallophos"/>
    <property type="match status" value="1"/>
</dbReference>
<protein>
    <recommendedName>
        <fullName evidence="2">Calcineurin-like phosphoesterase domain-containing protein</fullName>
    </recommendedName>
</protein>
<evidence type="ECO:0000259" key="2">
    <source>
        <dbReference type="Pfam" id="PF00149"/>
    </source>
</evidence>
<keyword evidence="4" id="KW-1185">Reference proteome</keyword>
<evidence type="ECO:0000256" key="1">
    <source>
        <dbReference type="SAM" id="MobiDB-lite"/>
    </source>
</evidence>
<dbReference type="InterPro" id="IPR004843">
    <property type="entry name" value="Calcineurin-like_PHP"/>
</dbReference>
<feature type="compositionally biased region" description="Pro residues" evidence="1">
    <location>
        <begin position="424"/>
        <end position="435"/>
    </location>
</feature>
<organism evidence="3 4">
    <name type="scientific">Kipferlia bialata</name>
    <dbReference type="NCBI Taxonomy" id="797122"/>
    <lineage>
        <taxon>Eukaryota</taxon>
        <taxon>Metamonada</taxon>
        <taxon>Carpediemonas-like organisms</taxon>
        <taxon>Kipferlia</taxon>
    </lineage>
</organism>
<feature type="domain" description="Calcineurin-like phosphoesterase" evidence="2">
    <location>
        <begin position="1"/>
        <end position="146"/>
    </location>
</feature>
<feature type="region of interest" description="Disordered" evidence="1">
    <location>
        <begin position="358"/>
        <end position="492"/>
    </location>
</feature>
<dbReference type="PANTHER" id="PTHR12849">
    <property type="entry name" value="RNA LARIAT DEBRANCHING ENZYME"/>
    <property type="match status" value="1"/>
</dbReference>
<gene>
    <name evidence="3" type="ORF">KIPB_007216</name>
</gene>